<evidence type="ECO:0000256" key="13">
    <source>
        <dbReference type="HAMAP-Rule" id="MF_01451"/>
    </source>
</evidence>
<dbReference type="PANTHER" id="PTHR11070">
    <property type="entry name" value="UVRD / RECB / PCRA DNA HELICASE FAMILY MEMBER"/>
    <property type="match status" value="1"/>
</dbReference>
<gene>
    <name evidence="13 17" type="primary">addA</name>
    <name evidence="17" type="ORF">P3F81_11400</name>
</gene>
<organism evidence="17 18">
    <name type="scientific">Selenobaculum gibii</name>
    <dbReference type="NCBI Taxonomy" id="3054208"/>
    <lineage>
        <taxon>Bacteria</taxon>
        <taxon>Bacillati</taxon>
        <taxon>Bacillota</taxon>
        <taxon>Negativicutes</taxon>
        <taxon>Selenomonadales</taxon>
        <taxon>Selenomonadaceae</taxon>
        <taxon>Selenobaculum</taxon>
    </lineage>
</organism>
<evidence type="ECO:0000256" key="14">
    <source>
        <dbReference type="PROSITE-ProRule" id="PRU00560"/>
    </source>
</evidence>
<keyword evidence="10 13" id="KW-0413">Isomerase</keyword>
<name>A0A9Y2ES48_9FIRM</name>
<evidence type="ECO:0000259" key="15">
    <source>
        <dbReference type="PROSITE" id="PS51198"/>
    </source>
</evidence>
<dbReference type="PROSITE" id="PS51198">
    <property type="entry name" value="UVRD_HELICASE_ATP_BIND"/>
    <property type="match status" value="1"/>
</dbReference>
<dbReference type="CDD" id="cd17932">
    <property type="entry name" value="DEXQc_UvrD"/>
    <property type="match status" value="1"/>
</dbReference>
<keyword evidence="2 13" id="KW-0547">Nucleotide-binding</keyword>
<dbReference type="KEGG" id="sgbi:P3F81_11400"/>
<dbReference type="InterPro" id="IPR038726">
    <property type="entry name" value="PDDEXK_AddAB-type"/>
</dbReference>
<dbReference type="InterPro" id="IPR014017">
    <property type="entry name" value="DNA_helicase_UvrD-like_C"/>
</dbReference>
<reference evidence="17" key="1">
    <citation type="submission" date="2023-03" db="EMBL/GenBank/DDBJ databases">
        <title>Selenobaculum gbiensis gen. nov. sp. nov., a new bacterium isolated from the gut microbiota of IBD patient.</title>
        <authorList>
            <person name="Yeo S."/>
            <person name="Park H."/>
            <person name="Huh C.S."/>
        </authorList>
    </citation>
    <scope>NUCLEOTIDE SEQUENCE</scope>
    <source>
        <strain evidence="17">ICN-92133</strain>
    </source>
</reference>
<dbReference type="EC" id="5.6.2.4" evidence="13"/>
<feature type="binding site" evidence="14">
    <location>
        <begin position="22"/>
        <end position="29"/>
    </location>
    <ligand>
        <name>ATP</name>
        <dbReference type="ChEBI" id="CHEBI:30616"/>
    </ligand>
</feature>
<dbReference type="EMBL" id="CP120678">
    <property type="protein sequence ID" value="WIW70473.1"/>
    <property type="molecule type" value="Genomic_DNA"/>
</dbReference>
<keyword evidence="8 13" id="KW-0238">DNA-binding</keyword>
<keyword evidence="9 13" id="KW-0234">DNA repair</keyword>
<accession>A0A9Y2ES48</accession>
<dbReference type="AlphaFoldDB" id="A0A9Y2ES48"/>
<dbReference type="GO" id="GO:0003690">
    <property type="term" value="F:double-stranded DNA binding"/>
    <property type="evidence" value="ECO:0007669"/>
    <property type="project" value="UniProtKB-UniRule"/>
</dbReference>
<dbReference type="GO" id="GO:0043138">
    <property type="term" value="F:3'-5' DNA helicase activity"/>
    <property type="evidence" value="ECO:0007669"/>
    <property type="project" value="UniProtKB-UniRule"/>
</dbReference>
<dbReference type="Pfam" id="PF13361">
    <property type="entry name" value="UvrD_C"/>
    <property type="match status" value="1"/>
</dbReference>
<comment type="catalytic activity">
    <reaction evidence="11 13">
        <text>Couples ATP hydrolysis with the unwinding of duplex DNA by translocating in the 3'-5' direction.</text>
        <dbReference type="EC" id="5.6.2.4"/>
    </reaction>
</comment>
<evidence type="ECO:0000256" key="6">
    <source>
        <dbReference type="ARBA" id="ARBA00022839"/>
    </source>
</evidence>
<sequence length="1229" mass="140893">MGWSKEQLAAIYTYDKNILVAAAAGSGKTSVLVTRIIERILDEAQDFSVDKVLVVTFTKAAAAEMRQRISMALEKELAKNPQSHHLKRQQMLLNNASITTIDSFCQSIVKQNFHRLNLDPKFRIANEAELTLLQYEMIEDLFEAKYANLENEPVFRLFIDHYGKKHQDDALYAMLLDIYQFSRSNPNPTAWLDQLNDAFVFTEETAIWQSPWGQALREKVSADLARCKELIEASIRLAEEAMFTAYDKTLAADQAYINEFIIAFETSWQKIDECIAKNSFGRLANAPKDADEEVKDALKKNRETYKGIITQLCEKFFYADFAAIRQEFLTIQPVAAAIVELVKEFGSRFAKAKQEKSIVDFYDLEHFCLDLLQETVDGELVPSAVANALQAKYQEVMIDEYQDTNGLQEAILQLIKRGRQANLFMVGDVKQSIYRFRLAEPELFNQKYQTYPTRGDSYTLIKLSNNYRSREAIIDAVNFIFAQVMTLKATELDYRGAELIAQADYPVCEGKSFAEPVELNLIDCVKSDVGEENEGAQDEDMSTFALESEWIATRIEQLMQEDYQVYDKDSGGYRRLMLRDIVILLRAVKGKSDVLLETLRNHNIPAYAELSAGYFAAIEVQIMLALLAIIDNPHQDIELAAVLYSPMIALTTEELSFIRLAEENVDLWDALCTYRKKNHDKLADKLKEFVERLEKWRNAAAHKSVPELIWQLFNDTGYYDYVGSMEGGLLRQANLRMLYDRAGEYEATNFRGLFRFLRFIEKMRAKKTDLSVARTLSESENVVRVMSIHKSKGLEFPVVFLADLGKQFNMRDKNKTMLLHKKLGLGISITSGGDTALARLRYPGVLRNIIAREMENESKAEELRVLYVAMTRAREKLILVGAVKELAKKATKWCEAITTKTQELPQDTILSAKTFLDWLAPSLLRHESGEVLRRYSGYEGYVANPMWDAKGEWRIQIIQAGDLLSSEPALTEVNAEFLQKIKEKAELPASIQKEAVEAILNWQYPYQDAIDKPAKLSVTEMKRRFDNIEQDGFGQNMPMGEAKEMKTFTRPRFKQELKELTGAEYGTLMHNVMQHLPLDIKSTQSAVRLNLEKMVEKEIILPEQLSMINLYGLTSFLKSDLAKRMKESQKVRRELPFSMMLDAGEIYDTMQGGNEKIFVQGVIDVLFDEGDKLILLDYKTDKADEEERIRNRHAFQLNLYAKAIEKIFKKKVSEKYLYLFSMGKVIRVE</sequence>
<dbReference type="InterPro" id="IPR000212">
    <property type="entry name" value="DNA_helicase_UvrD/REP"/>
</dbReference>
<dbReference type="SUPFAM" id="SSF52980">
    <property type="entry name" value="Restriction endonuclease-like"/>
    <property type="match status" value="1"/>
</dbReference>
<dbReference type="Proteomes" id="UP001243623">
    <property type="component" value="Chromosome"/>
</dbReference>
<proteinExistence type="inferred from homology"/>
<dbReference type="InterPro" id="IPR011335">
    <property type="entry name" value="Restrct_endonuc-II-like"/>
</dbReference>
<evidence type="ECO:0000256" key="2">
    <source>
        <dbReference type="ARBA" id="ARBA00022741"/>
    </source>
</evidence>
<comment type="function">
    <text evidence="13">The heterodimer acts as both an ATP-dependent DNA helicase and an ATP-dependent, dual-direction single-stranded exonuclease. Recognizes the chi site generating a DNA molecule suitable for the initiation of homologous recombination. The AddA nuclease domain is required for chi fragment generation; this subunit has the helicase and 3' -&gt; 5' nuclease activities.</text>
</comment>
<dbReference type="Gene3D" id="3.90.320.10">
    <property type="match status" value="1"/>
</dbReference>
<comment type="cofactor">
    <cofactor evidence="13">
        <name>Mg(2+)</name>
        <dbReference type="ChEBI" id="CHEBI:18420"/>
    </cofactor>
</comment>
<dbReference type="InterPro" id="IPR014016">
    <property type="entry name" value="UvrD-like_ATP-bd"/>
</dbReference>
<dbReference type="GO" id="GO:0033202">
    <property type="term" value="C:DNA helicase complex"/>
    <property type="evidence" value="ECO:0007669"/>
    <property type="project" value="TreeGrafter"/>
</dbReference>
<feature type="domain" description="UvrD-like helicase C-terminal" evidence="16">
    <location>
        <begin position="508"/>
        <end position="793"/>
    </location>
</feature>
<evidence type="ECO:0000313" key="17">
    <source>
        <dbReference type="EMBL" id="WIW70473.1"/>
    </source>
</evidence>
<dbReference type="SUPFAM" id="SSF52540">
    <property type="entry name" value="P-loop containing nucleoside triphosphate hydrolases"/>
    <property type="match status" value="1"/>
</dbReference>
<keyword evidence="4 13" id="KW-0378">Hydrolase</keyword>
<evidence type="ECO:0000256" key="9">
    <source>
        <dbReference type="ARBA" id="ARBA00023204"/>
    </source>
</evidence>
<protein>
    <recommendedName>
        <fullName evidence="13">ATP-dependent helicase/nuclease subunit A</fullName>
        <ecNumber evidence="13">3.1.-.-</ecNumber>
        <ecNumber evidence="13">5.6.2.4</ecNumber>
    </recommendedName>
    <alternativeName>
        <fullName evidence="13">ATP-dependent helicase/nuclease AddA</fullName>
    </alternativeName>
    <alternativeName>
        <fullName evidence="13">DNA 3'-5' helicase AddA</fullName>
    </alternativeName>
</protein>
<dbReference type="PANTHER" id="PTHR11070:SF48">
    <property type="entry name" value="ATP-DEPENDENT HELICASE_NUCLEASE SUBUNIT A"/>
    <property type="match status" value="1"/>
</dbReference>
<dbReference type="GO" id="GO:0008408">
    <property type="term" value="F:3'-5' exonuclease activity"/>
    <property type="evidence" value="ECO:0007669"/>
    <property type="project" value="UniProtKB-UniRule"/>
</dbReference>
<dbReference type="Pfam" id="PF00580">
    <property type="entry name" value="UvrD-helicase"/>
    <property type="match status" value="1"/>
</dbReference>
<comment type="similarity">
    <text evidence="13">Belongs to the helicase family. AddA subfamily.</text>
</comment>
<evidence type="ECO:0000256" key="3">
    <source>
        <dbReference type="ARBA" id="ARBA00022763"/>
    </source>
</evidence>
<dbReference type="EC" id="3.1.-.-" evidence="13"/>
<dbReference type="PROSITE" id="PS51217">
    <property type="entry name" value="UVRD_HELICASE_CTER"/>
    <property type="match status" value="1"/>
</dbReference>
<keyword evidence="3 13" id="KW-0227">DNA damage</keyword>
<dbReference type="FunFam" id="3.40.50.300:FF:001236">
    <property type="entry name" value="ATP-dependent helicase/nuclease subunit A"/>
    <property type="match status" value="1"/>
</dbReference>
<dbReference type="GO" id="GO:0005524">
    <property type="term" value="F:ATP binding"/>
    <property type="evidence" value="ECO:0007669"/>
    <property type="project" value="UniProtKB-UniRule"/>
</dbReference>
<dbReference type="HAMAP" id="MF_01451">
    <property type="entry name" value="AddA"/>
    <property type="match status" value="1"/>
</dbReference>
<dbReference type="GO" id="GO:0000724">
    <property type="term" value="P:double-strand break repair via homologous recombination"/>
    <property type="evidence" value="ECO:0007669"/>
    <property type="project" value="UniProtKB-UniRule"/>
</dbReference>
<dbReference type="InterPro" id="IPR014152">
    <property type="entry name" value="AddA"/>
</dbReference>
<feature type="domain" description="UvrD-like helicase ATP-binding" evidence="15">
    <location>
        <begin position="1"/>
        <end position="470"/>
    </location>
</feature>
<keyword evidence="6 13" id="KW-0269">Exonuclease</keyword>
<dbReference type="InterPro" id="IPR027417">
    <property type="entry name" value="P-loop_NTPase"/>
</dbReference>
<evidence type="ECO:0000256" key="4">
    <source>
        <dbReference type="ARBA" id="ARBA00022801"/>
    </source>
</evidence>
<keyword evidence="18" id="KW-1185">Reference proteome</keyword>
<dbReference type="RefSeq" id="WP_147669657.1">
    <property type="nucleotide sequence ID" value="NZ_CP120678.1"/>
</dbReference>
<comment type="subunit">
    <text evidence="13">Heterodimer of AddA and AddB/RexB.</text>
</comment>
<evidence type="ECO:0000256" key="8">
    <source>
        <dbReference type="ARBA" id="ARBA00023125"/>
    </source>
</evidence>
<keyword evidence="1 13" id="KW-0540">Nuclease</keyword>
<evidence type="ECO:0000256" key="1">
    <source>
        <dbReference type="ARBA" id="ARBA00022722"/>
    </source>
</evidence>
<evidence type="ECO:0000256" key="11">
    <source>
        <dbReference type="ARBA" id="ARBA00034617"/>
    </source>
</evidence>
<dbReference type="NCBIfam" id="TIGR02785">
    <property type="entry name" value="addA_Gpos"/>
    <property type="match status" value="1"/>
</dbReference>
<evidence type="ECO:0000256" key="5">
    <source>
        <dbReference type="ARBA" id="ARBA00022806"/>
    </source>
</evidence>
<evidence type="ECO:0000259" key="16">
    <source>
        <dbReference type="PROSITE" id="PS51217"/>
    </source>
</evidence>
<dbReference type="GO" id="GO:0005829">
    <property type="term" value="C:cytosol"/>
    <property type="evidence" value="ECO:0007669"/>
    <property type="project" value="TreeGrafter"/>
</dbReference>
<dbReference type="InterPro" id="IPR011604">
    <property type="entry name" value="PDDEXK-like_dom_sf"/>
</dbReference>
<keyword evidence="5 13" id="KW-0347">Helicase</keyword>
<evidence type="ECO:0000256" key="7">
    <source>
        <dbReference type="ARBA" id="ARBA00022840"/>
    </source>
</evidence>
<keyword evidence="7 13" id="KW-0067">ATP-binding</keyword>
<comment type="catalytic activity">
    <reaction evidence="12 13">
        <text>ATP + H2O = ADP + phosphate + H(+)</text>
        <dbReference type="Rhea" id="RHEA:13065"/>
        <dbReference type="ChEBI" id="CHEBI:15377"/>
        <dbReference type="ChEBI" id="CHEBI:15378"/>
        <dbReference type="ChEBI" id="CHEBI:30616"/>
        <dbReference type="ChEBI" id="CHEBI:43474"/>
        <dbReference type="ChEBI" id="CHEBI:456216"/>
        <dbReference type="EC" id="5.6.2.4"/>
    </reaction>
</comment>
<evidence type="ECO:0000256" key="10">
    <source>
        <dbReference type="ARBA" id="ARBA00023235"/>
    </source>
</evidence>
<dbReference type="Pfam" id="PF12705">
    <property type="entry name" value="PDDEXK_1"/>
    <property type="match status" value="1"/>
</dbReference>
<evidence type="ECO:0000313" key="18">
    <source>
        <dbReference type="Proteomes" id="UP001243623"/>
    </source>
</evidence>
<dbReference type="Gene3D" id="3.40.50.300">
    <property type="entry name" value="P-loop containing nucleotide triphosphate hydrolases"/>
    <property type="match status" value="4"/>
</dbReference>
<evidence type="ECO:0000256" key="12">
    <source>
        <dbReference type="ARBA" id="ARBA00048988"/>
    </source>
</evidence>